<proteinExistence type="predicted"/>
<dbReference type="EMBL" id="GBXM01019121">
    <property type="protein sequence ID" value="JAH89456.1"/>
    <property type="molecule type" value="Transcribed_RNA"/>
</dbReference>
<evidence type="ECO:0000313" key="1">
    <source>
        <dbReference type="EMBL" id="JAH89456.1"/>
    </source>
</evidence>
<organism evidence="1">
    <name type="scientific">Anguilla anguilla</name>
    <name type="common">European freshwater eel</name>
    <name type="synonym">Muraena anguilla</name>
    <dbReference type="NCBI Taxonomy" id="7936"/>
    <lineage>
        <taxon>Eukaryota</taxon>
        <taxon>Metazoa</taxon>
        <taxon>Chordata</taxon>
        <taxon>Craniata</taxon>
        <taxon>Vertebrata</taxon>
        <taxon>Euteleostomi</taxon>
        <taxon>Actinopterygii</taxon>
        <taxon>Neopterygii</taxon>
        <taxon>Teleostei</taxon>
        <taxon>Anguilliformes</taxon>
        <taxon>Anguillidae</taxon>
        <taxon>Anguilla</taxon>
    </lineage>
</organism>
<accession>A0A0E9WGP2</accession>
<dbReference type="AlphaFoldDB" id="A0A0E9WGP2"/>
<reference evidence="1" key="2">
    <citation type="journal article" date="2015" name="Fish Shellfish Immunol.">
        <title>Early steps in the European eel (Anguilla anguilla)-Vibrio vulnificus interaction in the gills: Role of the RtxA13 toxin.</title>
        <authorList>
            <person name="Callol A."/>
            <person name="Pajuelo D."/>
            <person name="Ebbesson L."/>
            <person name="Teles M."/>
            <person name="MacKenzie S."/>
            <person name="Amaro C."/>
        </authorList>
    </citation>
    <scope>NUCLEOTIDE SEQUENCE</scope>
</reference>
<name>A0A0E9WGP2_ANGAN</name>
<sequence>MKRTAPIVECLYCYIQFLHLFSSLCNSRVHIKNDVELGGGLIQLCRILKNLSLSQWWGGLMGRMAG</sequence>
<protein>
    <submittedName>
        <fullName evidence="1">Uncharacterized protein</fullName>
    </submittedName>
</protein>
<reference evidence="1" key="1">
    <citation type="submission" date="2014-11" db="EMBL/GenBank/DDBJ databases">
        <authorList>
            <person name="Amaro Gonzalez C."/>
        </authorList>
    </citation>
    <scope>NUCLEOTIDE SEQUENCE</scope>
</reference>